<dbReference type="PANTHER" id="PTHR30086">
    <property type="entry name" value="ARGININE EXPORTER PROTEIN ARGO"/>
    <property type="match status" value="1"/>
</dbReference>
<name>A0A7X0U8P2_9BURK</name>
<organism evidence="7 8">
    <name type="scientific">Acidovorax soli</name>
    <dbReference type="NCBI Taxonomy" id="592050"/>
    <lineage>
        <taxon>Bacteria</taxon>
        <taxon>Pseudomonadati</taxon>
        <taxon>Pseudomonadota</taxon>
        <taxon>Betaproteobacteria</taxon>
        <taxon>Burkholderiales</taxon>
        <taxon>Comamonadaceae</taxon>
        <taxon>Acidovorax</taxon>
    </lineage>
</organism>
<dbReference type="Proteomes" id="UP000575083">
    <property type="component" value="Unassembled WGS sequence"/>
</dbReference>
<accession>A0A7X0U8P2</accession>
<evidence type="ECO:0000256" key="2">
    <source>
        <dbReference type="ARBA" id="ARBA00022475"/>
    </source>
</evidence>
<keyword evidence="3 6" id="KW-0812">Transmembrane</keyword>
<keyword evidence="4 6" id="KW-1133">Transmembrane helix</keyword>
<proteinExistence type="predicted"/>
<dbReference type="GO" id="GO:0005886">
    <property type="term" value="C:plasma membrane"/>
    <property type="evidence" value="ECO:0007669"/>
    <property type="project" value="UniProtKB-SubCell"/>
</dbReference>
<feature type="transmembrane region" description="Helical" evidence="6">
    <location>
        <begin position="121"/>
        <end position="143"/>
    </location>
</feature>
<comment type="caution">
    <text evidence="7">The sequence shown here is derived from an EMBL/GenBank/DDBJ whole genome shotgun (WGS) entry which is preliminary data.</text>
</comment>
<evidence type="ECO:0000256" key="4">
    <source>
        <dbReference type="ARBA" id="ARBA00022989"/>
    </source>
</evidence>
<evidence type="ECO:0000313" key="8">
    <source>
        <dbReference type="Proteomes" id="UP000575083"/>
    </source>
</evidence>
<evidence type="ECO:0000256" key="6">
    <source>
        <dbReference type="SAM" id="Phobius"/>
    </source>
</evidence>
<evidence type="ECO:0000256" key="5">
    <source>
        <dbReference type="ARBA" id="ARBA00023136"/>
    </source>
</evidence>
<dbReference type="EMBL" id="JACHLK010000002">
    <property type="protein sequence ID" value="MBB6559004.1"/>
    <property type="molecule type" value="Genomic_DNA"/>
</dbReference>
<reference evidence="7 8" key="1">
    <citation type="submission" date="2020-08" db="EMBL/GenBank/DDBJ databases">
        <title>Functional genomics of gut bacteria from endangered species of beetles.</title>
        <authorList>
            <person name="Carlos-Shanley C."/>
        </authorList>
    </citation>
    <scope>NUCLEOTIDE SEQUENCE [LARGE SCALE GENOMIC DNA]</scope>
    <source>
        <strain evidence="7 8">S00198</strain>
    </source>
</reference>
<feature type="transmembrane region" description="Helical" evidence="6">
    <location>
        <begin position="51"/>
        <end position="77"/>
    </location>
</feature>
<keyword evidence="8" id="KW-1185">Reference proteome</keyword>
<gene>
    <name evidence="7" type="ORF">HNP48_001668</name>
</gene>
<dbReference type="InterPro" id="IPR001123">
    <property type="entry name" value="LeuE-type"/>
</dbReference>
<evidence type="ECO:0000313" key="7">
    <source>
        <dbReference type="EMBL" id="MBB6559004.1"/>
    </source>
</evidence>
<keyword evidence="2" id="KW-1003">Cell membrane</keyword>
<evidence type="ECO:0000256" key="1">
    <source>
        <dbReference type="ARBA" id="ARBA00004651"/>
    </source>
</evidence>
<keyword evidence="5 6" id="KW-0472">Membrane</keyword>
<dbReference type="PANTHER" id="PTHR30086:SF20">
    <property type="entry name" value="ARGININE EXPORTER PROTEIN ARGO-RELATED"/>
    <property type="match status" value="1"/>
</dbReference>
<dbReference type="AlphaFoldDB" id="A0A7X0U8P2"/>
<evidence type="ECO:0000256" key="3">
    <source>
        <dbReference type="ARBA" id="ARBA00022692"/>
    </source>
</evidence>
<feature type="transmembrane region" description="Helical" evidence="6">
    <location>
        <begin position="155"/>
        <end position="177"/>
    </location>
</feature>
<protein>
    <submittedName>
        <fullName evidence="7">Threonine/homoserine/homoserine lactone efflux protein</fullName>
    </submittedName>
</protein>
<dbReference type="RefSeq" id="WP_184856403.1">
    <property type="nucleotide sequence ID" value="NZ_JACHLK010000002.1"/>
</dbReference>
<feature type="transmembrane region" description="Helical" evidence="6">
    <location>
        <begin position="189"/>
        <end position="210"/>
    </location>
</feature>
<dbReference type="GO" id="GO:0015171">
    <property type="term" value="F:amino acid transmembrane transporter activity"/>
    <property type="evidence" value="ECO:0007669"/>
    <property type="project" value="TreeGrafter"/>
</dbReference>
<sequence>MLIDPLSYATFVAASAALILVPGPAQALVLANTLTGGRRAGAFTAVGLNVGTLIHAAAAALGLSALLATSALAFALVKYAGAAYLIYLGIQALRAKAGPQPQLQSATTAAPTSNKAPLTQAILAGTLNPKVALFFLAFLPQFVDPARGSVVAQMLILGATMAVMDTLYELALVSVLYRMRDRLVGNQRFMAWQSRISGVILIGLGLRLAAQER</sequence>
<dbReference type="PIRSF" id="PIRSF006324">
    <property type="entry name" value="LeuE"/>
    <property type="match status" value="1"/>
</dbReference>
<comment type="subcellular location">
    <subcellularLocation>
        <location evidence="1">Cell membrane</location>
        <topology evidence="1">Multi-pass membrane protein</topology>
    </subcellularLocation>
</comment>
<dbReference type="Pfam" id="PF01810">
    <property type="entry name" value="LysE"/>
    <property type="match status" value="1"/>
</dbReference>